<comment type="caution">
    <text evidence="2">The sequence shown here is derived from an EMBL/GenBank/DDBJ whole genome shotgun (WGS) entry which is preliminary data.</text>
</comment>
<protein>
    <submittedName>
        <fullName evidence="2">ISL3 family transposase</fullName>
    </submittedName>
</protein>
<dbReference type="InterPro" id="IPR002560">
    <property type="entry name" value="Transposase_DDE"/>
</dbReference>
<dbReference type="NCBIfam" id="NF033550">
    <property type="entry name" value="transpos_ISL3"/>
    <property type="match status" value="1"/>
</dbReference>
<sequence>MSLTSKSIRLALEIKDPNIIFTEDAEIELIHGTQALVYHGRLDVQADRCPQCGFADEIVHFGTNQVCIVAPSFSYRPTYLKLICPRFRCKRCATVFQGRTDYVRSYCVISEPVRQMILYEVPTNQTLTAIGRRYHVSDKTVQRIIDEETRQHNFYQTTWLPEHLAFDEFKATDKMSFIWADSDRREIGAILPSRTSYQITTYFERFPLKVRQQVKTVSLDLNAGYIKLIPRLFPNAKVVVDRFHIVQMVSTALNMVRVQVMKTIPKRSKDYRFMKREWKVFLKRFNELDAVRPTYHVSVGYYDTAVNLISKCLDLDPRFRGTYETYQAILTAVRERDVSTLQATLNAYHPQGNRMDQAIKSLKKYQSQVLNALRMEYSNGFLEGINSQIKKIKNTAYGYKNWLNFINRIFLERVWFKQVKKTTVN</sequence>
<dbReference type="PANTHER" id="PTHR33498:SF1">
    <property type="entry name" value="TRANSPOSASE FOR INSERTION SEQUENCE ELEMENT IS1557"/>
    <property type="match status" value="1"/>
</dbReference>
<evidence type="ECO:0000259" key="1">
    <source>
        <dbReference type="Pfam" id="PF01610"/>
    </source>
</evidence>
<organism evidence="2 3">
    <name type="scientific">Secundilactobacillus folii</name>
    <dbReference type="NCBI Taxonomy" id="2678357"/>
    <lineage>
        <taxon>Bacteria</taxon>
        <taxon>Bacillati</taxon>
        <taxon>Bacillota</taxon>
        <taxon>Bacilli</taxon>
        <taxon>Lactobacillales</taxon>
        <taxon>Lactobacillaceae</taxon>
        <taxon>Secundilactobacillus</taxon>
    </lineage>
</organism>
<name>A0A7X2XXB4_9LACO</name>
<dbReference type="AlphaFoldDB" id="A0A7X2XXB4"/>
<dbReference type="Proteomes" id="UP000466388">
    <property type="component" value="Unassembled WGS sequence"/>
</dbReference>
<proteinExistence type="predicted"/>
<keyword evidence="3" id="KW-1185">Reference proteome</keyword>
<feature type="domain" description="Transposase IS204/IS1001/IS1096/IS1165 DDE" evidence="1">
    <location>
        <begin position="165"/>
        <end position="409"/>
    </location>
</feature>
<evidence type="ECO:0000313" key="3">
    <source>
        <dbReference type="Proteomes" id="UP000466388"/>
    </source>
</evidence>
<evidence type="ECO:0000313" key="2">
    <source>
        <dbReference type="EMBL" id="MTV82648.1"/>
    </source>
</evidence>
<gene>
    <name evidence="2" type="ORF">GM612_08310</name>
</gene>
<dbReference type="Pfam" id="PF01610">
    <property type="entry name" value="DDE_Tnp_ISL3"/>
    <property type="match status" value="1"/>
</dbReference>
<dbReference type="RefSeq" id="WP_155431916.1">
    <property type="nucleotide sequence ID" value="NZ_WNJO01000008.1"/>
</dbReference>
<dbReference type="PANTHER" id="PTHR33498">
    <property type="entry name" value="TRANSPOSASE FOR INSERTION SEQUENCE ELEMENT IS1557"/>
    <property type="match status" value="1"/>
</dbReference>
<dbReference type="InterPro" id="IPR047951">
    <property type="entry name" value="Transpos_ISL3"/>
</dbReference>
<reference evidence="2 3" key="1">
    <citation type="submission" date="2019-11" db="EMBL/GenBank/DDBJ databases">
        <title>Lactobacillus sp. nov. CRM56-3, isolated from fermented tea leaves.</title>
        <authorList>
            <person name="Phuengjayaem S."/>
            <person name="Tanasupawat S."/>
        </authorList>
    </citation>
    <scope>NUCLEOTIDE SEQUENCE [LARGE SCALE GENOMIC DNA]</scope>
    <source>
        <strain evidence="2 3">CRM56-3</strain>
    </source>
</reference>
<accession>A0A7X2XXB4</accession>
<dbReference type="EMBL" id="WNJO01000008">
    <property type="protein sequence ID" value="MTV82648.1"/>
    <property type="molecule type" value="Genomic_DNA"/>
</dbReference>